<dbReference type="Pfam" id="PF02743">
    <property type="entry name" value="dCache_1"/>
    <property type="match status" value="1"/>
</dbReference>
<dbReference type="GO" id="GO:0007165">
    <property type="term" value="P:signal transduction"/>
    <property type="evidence" value="ECO:0007669"/>
    <property type="project" value="UniProtKB-KW"/>
</dbReference>
<evidence type="ECO:0000256" key="2">
    <source>
        <dbReference type="ARBA" id="ARBA00022475"/>
    </source>
</evidence>
<keyword evidence="5 11" id="KW-1133">Transmembrane helix</keyword>
<dbReference type="PROSITE" id="PS50111">
    <property type="entry name" value="CHEMOTAXIS_TRANSDUC_2"/>
    <property type="match status" value="1"/>
</dbReference>
<dbReference type="CDD" id="cd11386">
    <property type="entry name" value="MCP_signal"/>
    <property type="match status" value="1"/>
</dbReference>
<comment type="subcellular location">
    <subcellularLocation>
        <location evidence="1">Cell membrane</location>
        <topology evidence="1">Multi-pass membrane protein</topology>
    </subcellularLocation>
</comment>
<dbReference type="OrthoDB" id="597657at2"/>
<evidence type="ECO:0000256" key="1">
    <source>
        <dbReference type="ARBA" id="ARBA00004651"/>
    </source>
</evidence>
<dbReference type="Gene3D" id="1.10.287.950">
    <property type="entry name" value="Methyl-accepting chemotaxis protein"/>
    <property type="match status" value="1"/>
</dbReference>
<dbReference type="RefSeq" id="WP_078809585.1">
    <property type="nucleotide sequence ID" value="NZ_FUWM01000008.1"/>
</dbReference>
<feature type="coiled-coil region" evidence="10">
    <location>
        <begin position="571"/>
        <end position="612"/>
    </location>
</feature>
<dbReference type="CDD" id="cd12912">
    <property type="entry name" value="PDC2_MCP_like"/>
    <property type="match status" value="1"/>
</dbReference>
<dbReference type="PROSITE" id="PS50885">
    <property type="entry name" value="HAMP"/>
    <property type="match status" value="1"/>
</dbReference>
<feature type="coiled-coil region" evidence="10">
    <location>
        <begin position="494"/>
        <end position="532"/>
    </location>
</feature>
<dbReference type="InterPro" id="IPR029151">
    <property type="entry name" value="Sensor-like_sf"/>
</dbReference>
<dbReference type="GO" id="GO:0005886">
    <property type="term" value="C:plasma membrane"/>
    <property type="evidence" value="ECO:0007669"/>
    <property type="project" value="UniProtKB-SubCell"/>
</dbReference>
<evidence type="ECO:0000256" key="9">
    <source>
        <dbReference type="PROSITE-ProRule" id="PRU00284"/>
    </source>
</evidence>
<accession>A0A1T4LDV8</accession>
<dbReference type="SMART" id="SM00304">
    <property type="entry name" value="HAMP"/>
    <property type="match status" value="1"/>
</dbReference>
<dbReference type="Pfam" id="PF00672">
    <property type="entry name" value="HAMP"/>
    <property type="match status" value="1"/>
</dbReference>
<evidence type="ECO:0000256" key="11">
    <source>
        <dbReference type="SAM" id="Phobius"/>
    </source>
</evidence>
<feature type="domain" description="Methyl-accepting transducer" evidence="12">
    <location>
        <begin position="350"/>
        <end position="586"/>
    </location>
</feature>
<keyword evidence="6 11" id="KW-0472">Membrane</keyword>
<protein>
    <submittedName>
        <fullName evidence="14">Methyl-accepting chemotaxis sensory transducer with Cache sensor</fullName>
    </submittedName>
</protein>
<dbReference type="InterPro" id="IPR003660">
    <property type="entry name" value="HAMP_dom"/>
</dbReference>
<dbReference type="InterPro" id="IPR004089">
    <property type="entry name" value="MCPsignal_dom"/>
</dbReference>
<dbReference type="SUPFAM" id="SSF58104">
    <property type="entry name" value="Methyl-accepting chemotaxis protein (MCP) signaling domain"/>
    <property type="match status" value="1"/>
</dbReference>
<dbReference type="CDD" id="cd06225">
    <property type="entry name" value="HAMP"/>
    <property type="match status" value="1"/>
</dbReference>
<name>A0A1T4LDV8_9FIRM</name>
<dbReference type="Proteomes" id="UP000190625">
    <property type="component" value="Unassembled WGS sequence"/>
</dbReference>
<keyword evidence="4 11" id="KW-0812">Transmembrane</keyword>
<evidence type="ECO:0000256" key="10">
    <source>
        <dbReference type="SAM" id="Coils"/>
    </source>
</evidence>
<evidence type="ECO:0000259" key="13">
    <source>
        <dbReference type="PROSITE" id="PS50885"/>
    </source>
</evidence>
<keyword evidence="3" id="KW-0145">Chemotaxis</keyword>
<dbReference type="FunFam" id="1.10.287.950:FF:000001">
    <property type="entry name" value="Methyl-accepting chemotaxis sensory transducer"/>
    <property type="match status" value="1"/>
</dbReference>
<dbReference type="CDD" id="cd12914">
    <property type="entry name" value="PDC1_DGC_like"/>
    <property type="match status" value="1"/>
</dbReference>
<sequence length="615" mass="66959">MFKSIRAKMMIIIGVVILVLIVGSSLIAYNQARGILSQSLFKAAEESAQQNAKVISTWIKAKKNDMKLLSQLNSIKSMDWDKQYLTLKKLLKEAPASESLFVVDLNGKMHDTNNYSTNVSNQSYFQRVMQEKKIVVSKILSSFETGRPITIIATPIHKDGQMVGILGNVLKLDKLQQITEDMKINGIGYGWIIDSNKQTIAHPNDKYLGNKKILETGDKQLKNITSQMAEGKAGSGVFMQEGVGKGLAFAPIEETNWSIALVAVNDKVLAPVNAIKKSSLWISLVAIILGLIVAYLISSKIAKPIQAASNFAEEIANGNLQVQSLDITSNDEVGELISSLNRMRNNLKDMITDLLNTTENLSAYSEELSASAQEGNAVIETSNESIKEMTASIQQISASSQQVTGVAQKANSKTKAGSEKVANAEMGMKQINQKIGTTVNTISSLDDKSQEIGQIIELINDIAEQTNLLALNAAIEAARAGEHGQGFAVVAEEIRELAEETAKATDEIANLVKETQNKSDSSLKAINQVEDEAKKGEEIAIETGEIFTEIKSSIEETTAYIQQTAASTQDLAENSDEVMNATQDINNMSEEVTKSSQELASMAQELKDLVERFDV</sequence>
<evidence type="ECO:0000313" key="14">
    <source>
        <dbReference type="EMBL" id="SJZ52796.1"/>
    </source>
</evidence>
<keyword evidence="10" id="KW-0175">Coiled coil</keyword>
<comment type="similarity">
    <text evidence="8">Belongs to the methyl-accepting chemotaxis (MCP) protein family.</text>
</comment>
<gene>
    <name evidence="14" type="ORF">SAMN02745118_01092</name>
</gene>
<keyword evidence="7 9" id="KW-0807">Transducer</keyword>
<dbReference type="Gene3D" id="3.30.450.20">
    <property type="entry name" value="PAS domain"/>
    <property type="match status" value="1"/>
</dbReference>
<dbReference type="EMBL" id="FUWM01000008">
    <property type="protein sequence ID" value="SJZ52796.1"/>
    <property type="molecule type" value="Genomic_DNA"/>
</dbReference>
<evidence type="ECO:0000259" key="12">
    <source>
        <dbReference type="PROSITE" id="PS50111"/>
    </source>
</evidence>
<feature type="domain" description="HAMP" evidence="13">
    <location>
        <begin position="299"/>
        <end position="352"/>
    </location>
</feature>
<dbReference type="GO" id="GO:0006935">
    <property type="term" value="P:chemotaxis"/>
    <property type="evidence" value="ECO:0007669"/>
    <property type="project" value="UniProtKB-KW"/>
</dbReference>
<dbReference type="STRING" id="142842.SAMN02745118_01092"/>
<evidence type="ECO:0000313" key="15">
    <source>
        <dbReference type="Proteomes" id="UP000190625"/>
    </source>
</evidence>
<evidence type="ECO:0000256" key="3">
    <source>
        <dbReference type="ARBA" id="ARBA00022500"/>
    </source>
</evidence>
<reference evidence="15" key="1">
    <citation type="submission" date="2017-02" db="EMBL/GenBank/DDBJ databases">
        <authorList>
            <person name="Varghese N."/>
            <person name="Submissions S."/>
        </authorList>
    </citation>
    <scope>NUCLEOTIDE SEQUENCE [LARGE SCALE GENOMIC DNA]</scope>
    <source>
        <strain evidence="15">ATCC BAA-73</strain>
    </source>
</reference>
<proteinExistence type="inferred from homology"/>
<evidence type="ECO:0000256" key="4">
    <source>
        <dbReference type="ARBA" id="ARBA00022692"/>
    </source>
</evidence>
<evidence type="ECO:0000256" key="6">
    <source>
        <dbReference type="ARBA" id="ARBA00023136"/>
    </source>
</evidence>
<keyword evidence="2" id="KW-1003">Cell membrane</keyword>
<dbReference type="SMART" id="SM00283">
    <property type="entry name" value="MA"/>
    <property type="match status" value="1"/>
</dbReference>
<dbReference type="SUPFAM" id="SSF103190">
    <property type="entry name" value="Sensory domain-like"/>
    <property type="match status" value="1"/>
</dbReference>
<feature type="transmembrane region" description="Helical" evidence="11">
    <location>
        <begin position="280"/>
        <end position="297"/>
    </location>
</feature>
<evidence type="ECO:0000256" key="5">
    <source>
        <dbReference type="ARBA" id="ARBA00022989"/>
    </source>
</evidence>
<dbReference type="PANTHER" id="PTHR32089:SF112">
    <property type="entry name" value="LYSOZYME-LIKE PROTEIN-RELATED"/>
    <property type="match status" value="1"/>
</dbReference>
<evidence type="ECO:0000256" key="8">
    <source>
        <dbReference type="ARBA" id="ARBA00029447"/>
    </source>
</evidence>
<dbReference type="InterPro" id="IPR033479">
    <property type="entry name" value="dCache_1"/>
</dbReference>
<dbReference type="PANTHER" id="PTHR32089">
    <property type="entry name" value="METHYL-ACCEPTING CHEMOTAXIS PROTEIN MCPB"/>
    <property type="match status" value="1"/>
</dbReference>
<organism evidence="14 15">
    <name type="scientific">Selenihalanaerobacter shriftii</name>
    <dbReference type="NCBI Taxonomy" id="142842"/>
    <lineage>
        <taxon>Bacteria</taxon>
        <taxon>Bacillati</taxon>
        <taxon>Bacillota</taxon>
        <taxon>Clostridia</taxon>
        <taxon>Halanaerobiales</taxon>
        <taxon>Halobacteroidaceae</taxon>
        <taxon>Selenihalanaerobacter</taxon>
    </lineage>
</organism>
<dbReference type="AlphaFoldDB" id="A0A1T4LDV8"/>
<evidence type="ECO:0000256" key="7">
    <source>
        <dbReference type="ARBA" id="ARBA00023224"/>
    </source>
</evidence>
<keyword evidence="15" id="KW-1185">Reference proteome</keyword>
<dbReference type="Pfam" id="PF00015">
    <property type="entry name" value="MCPsignal"/>
    <property type="match status" value="1"/>
</dbReference>